<accession>A0A1V9XXY1</accession>
<proteinExistence type="predicted"/>
<evidence type="ECO:0000313" key="2">
    <source>
        <dbReference type="Proteomes" id="UP000192247"/>
    </source>
</evidence>
<keyword evidence="2" id="KW-1185">Reference proteome</keyword>
<evidence type="ECO:0000313" key="1">
    <source>
        <dbReference type="EMBL" id="OQR78319.1"/>
    </source>
</evidence>
<organism evidence="1 2">
    <name type="scientific">Tropilaelaps mercedesae</name>
    <dbReference type="NCBI Taxonomy" id="418985"/>
    <lineage>
        <taxon>Eukaryota</taxon>
        <taxon>Metazoa</taxon>
        <taxon>Ecdysozoa</taxon>
        <taxon>Arthropoda</taxon>
        <taxon>Chelicerata</taxon>
        <taxon>Arachnida</taxon>
        <taxon>Acari</taxon>
        <taxon>Parasitiformes</taxon>
        <taxon>Mesostigmata</taxon>
        <taxon>Gamasina</taxon>
        <taxon>Dermanyssoidea</taxon>
        <taxon>Laelapidae</taxon>
        <taxon>Tropilaelaps</taxon>
    </lineage>
</organism>
<protein>
    <submittedName>
        <fullName evidence="1">Uncharacterized protein</fullName>
    </submittedName>
</protein>
<reference evidence="1 2" key="1">
    <citation type="journal article" date="2017" name="Gigascience">
        <title>Draft genome of the honey bee ectoparasitic mite, Tropilaelaps mercedesae, is shaped by the parasitic life history.</title>
        <authorList>
            <person name="Dong X."/>
            <person name="Armstrong S.D."/>
            <person name="Xia D."/>
            <person name="Makepeace B.L."/>
            <person name="Darby A.C."/>
            <person name="Kadowaki T."/>
        </authorList>
    </citation>
    <scope>NUCLEOTIDE SEQUENCE [LARGE SCALE GENOMIC DNA]</scope>
    <source>
        <strain evidence="1">Wuxi-XJTLU</strain>
    </source>
</reference>
<dbReference type="InParanoid" id="A0A1V9XXY1"/>
<sequence length="146" mass="15781">MMSPTVCAALSIYAGVAATLLLVLTTPYGTAAAGDKYLPSFRNLNRNSPRNSSGTGSTPAADWLPWGDTAVYAYGLTVAELRTSASDGRVVQCKLTELQDPIECDILVKKIGRPVVNVCFNRMIDIIAKCRALVQTTKVVTKRWTQ</sequence>
<dbReference type="EMBL" id="MNPL01002383">
    <property type="protein sequence ID" value="OQR78319.1"/>
    <property type="molecule type" value="Genomic_DNA"/>
</dbReference>
<dbReference type="Proteomes" id="UP000192247">
    <property type="component" value="Unassembled WGS sequence"/>
</dbReference>
<comment type="caution">
    <text evidence="1">The sequence shown here is derived from an EMBL/GenBank/DDBJ whole genome shotgun (WGS) entry which is preliminary data.</text>
</comment>
<dbReference type="AlphaFoldDB" id="A0A1V9XXY1"/>
<name>A0A1V9XXY1_9ACAR</name>
<gene>
    <name evidence="1" type="ORF">BIW11_06487</name>
</gene>